<dbReference type="GeneID" id="106463929"/>
<evidence type="ECO:0000256" key="2">
    <source>
        <dbReference type="ARBA" id="ARBA00012105"/>
    </source>
</evidence>
<evidence type="ECO:0000256" key="6">
    <source>
        <dbReference type="ARBA" id="ARBA00022741"/>
    </source>
</evidence>
<reference evidence="10" key="1">
    <citation type="submission" date="2025-08" db="UniProtKB">
        <authorList>
            <consortium name="RefSeq"/>
        </authorList>
    </citation>
    <scope>IDENTIFICATION</scope>
    <source>
        <tissue evidence="10">Muscle</tissue>
    </source>
</reference>
<gene>
    <name evidence="10" type="primary">LOC106463929</name>
</gene>
<accession>A0ABM1SUG9</accession>
<dbReference type="Pfam" id="PF01687">
    <property type="entry name" value="Flavokinase"/>
    <property type="match status" value="1"/>
</dbReference>
<evidence type="ECO:0000313" key="9">
    <source>
        <dbReference type="Proteomes" id="UP000694941"/>
    </source>
</evidence>
<proteinExistence type="predicted"/>
<dbReference type="Gene3D" id="2.40.30.30">
    <property type="entry name" value="Riboflavin kinase-like"/>
    <property type="match status" value="2"/>
</dbReference>
<evidence type="ECO:0000259" key="8">
    <source>
        <dbReference type="SMART" id="SM00904"/>
    </source>
</evidence>
<feature type="domain" description="Riboflavin kinase" evidence="8">
    <location>
        <begin position="31"/>
        <end position="161"/>
    </location>
</feature>
<name>A0ABM1SUG9_LIMPO</name>
<keyword evidence="9" id="KW-1185">Reference proteome</keyword>
<organism evidence="9 10">
    <name type="scientific">Limulus polyphemus</name>
    <name type="common">Atlantic horseshoe crab</name>
    <dbReference type="NCBI Taxonomy" id="6850"/>
    <lineage>
        <taxon>Eukaryota</taxon>
        <taxon>Metazoa</taxon>
        <taxon>Ecdysozoa</taxon>
        <taxon>Arthropoda</taxon>
        <taxon>Chelicerata</taxon>
        <taxon>Merostomata</taxon>
        <taxon>Xiphosura</taxon>
        <taxon>Limulidae</taxon>
        <taxon>Limulus</taxon>
    </lineage>
</organism>
<dbReference type="InterPro" id="IPR015865">
    <property type="entry name" value="Riboflavin_kinase_bac/euk"/>
</dbReference>
<dbReference type="Proteomes" id="UP000694941">
    <property type="component" value="Unplaced"/>
</dbReference>
<evidence type="ECO:0000256" key="7">
    <source>
        <dbReference type="ARBA" id="ARBA00022840"/>
    </source>
</evidence>
<evidence type="ECO:0000256" key="4">
    <source>
        <dbReference type="ARBA" id="ARBA00022643"/>
    </source>
</evidence>
<dbReference type="RefSeq" id="XP_022247275.1">
    <property type="nucleotide sequence ID" value="XM_022391567.1"/>
</dbReference>
<dbReference type="EC" id="2.7.1.26" evidence="2"/>
<dbReference type="SMART" id="SM00904">
    <property type="entry name" value="Flavokinase"/>
    <property type="match status" value="1"/>
</dbReference>
<keyword evidence="3" id="KW-0285">Flavoprotein</keyword>
<keyword evidence="5" id="KW-0808">Transferase</keyword>
<dbReference type="SUPFAM" id="SSF82114">
    <property type="entry name" value="Riboflavin kinase-like"/>
    <property type="match status" value="2"/>
</dbReference>
<protein>
    <recommendedName>
        <fullName evidence="2">riboflavin kinase</fullName>
        <ecNumber evidence="2">2.7.1.26</ecNumber>
    </recommendedName>
</protein>
<keyword evidence="4" id="KW-0288">FMN</keyword>
<keyword evidence="7" id="KW-0067">ATP-binding</keyword>
<dbReference type="PANTHER" id="PTHR22749">
    <property type="entry name" value="RIBOFLAVIN KINASE/FMN ADENYLYLTRANSFERASE"/>
    <property type="match status" value="1"/>
</dbReference>
<evidence type="ECO:0000256" key="5">
    <source>
        <dbReference type="ARBA" id="ARBA00022679"/>
    </source>
</evidence>
<dbReference type="InterPro" id="IPR023465">
    <property type="entry name" value="Riboflavin_kinase_dom_sf"/>
</dbReference>
<evidence type="ECO:0000256" key="3">
    <source>
        <dbReference type="ARBA" id="ARBA00022630"/>
    </source>
</evidence>
<keyword evidence="6" id="KW-0547">Nucleotide-binding</keyword>
<dbReference type="PANTHER" id="PTHR22749:SF6">
    <property type="entry name" value="RIBOFLAVIN KINASE"/>
    <property type="match status" value="1"/>
</dbReference>
<dbReference type="InterPro" id="IPR023468">
    <property type="entry name" value="Riboflavin_kinase"/>
</dbReference>
<evidence type="ECO:0000313" key="10">
    <source>
        <dbReference type="RefSeq" id="XP_022247275.1"/>
    </source>
</evidence>
<comment type="pathway">
    <text evidence="1">Cofactor biosynthesis; FMN biosynthesis; FMN from riboflavin (ATP route): step 1/1.</text>
</comment>
<evidence type="ECO:0000256" key="1">
    <source>
        <dbReference type="ARBA" id="ARBA00005201"/>
    </source>
</evidence>
<sequence>MNCVFRNALPFVTMGRVVKGFGRGSKELGIPTGLPFFIVGQVIKQFRRGQRELGLPTANFSEDVVEHLPKELDCGIYCGWAKVDSGPVYKMVMSIGWNPYYKNTKKSIETHILHEFKKDFYGSMLKVAILAYLRPEKNFSSLEELITAIKSDIQAADKLLEQPEYQIFKDNSFFQDKNGQNNKYINGHKT</sequence>